<comment type="caution">
    <text evidence="2">The sequence shown here is derived from an EMBL/GenBank/DDBJ whole genome shotgun (WGS) entry which is preliminary data.</text>
</comment>
<name>A0A0F9D384_9ZZZZ</name>
<protein>
    <submittedName>
        <fullName evidence="2">Uncharacterized protein</fullName>
    </submittedName>
</protein>
<sequence>MGSANVDNRFEQPQGGSRDNPLVLDGTVKTSTGTNLKTKIVTVPIGDVSTSGSVFIVPGIAGTIVNFSNVIDAAITVADAGLTLEIDGVLVTGSAITITQVGSAAGDVDQATPTALNTFTSLQSIEIVKDGLSTTASNGVVTLEILPA</sequence>
<feature type="region of interest" description="Disordered" evidence="1">
    <location>
        <begin position="1"/>
        <end position="24"/>
    </location>
</feature>
<proteinExistence type="predicted"/>
<reference evidence="2" key="1">
    <citation type="journal article" date="2015" name="Nature">
        <title>Complex archaea that bridge the gap between prokaryotes and eukaryotes.</title>
        <authorList>
            <person name="Spang A."/>
            <person name="Saw J.H."/>
            <person name="Jorgensen S.L."/>
            <person name="Zaremba-Niedzwiedzka K."/>
            <person name="Martijn J."/>
            <person name="Lind A.E."/>
            <person name="van Eijk R."/>
            <person name="Schleper C."/>
            <person name="Guy L."/>
            <person name="Ettema T.J."/>
        </authorList>
    </citation>
    <scope>NUCLEOTIDE SEQUENCE</scope>
</reference>
<gene>
    <name evidence="2" type="ORF">LCGC14_2537920</name>
</gene>
<evidence type="ECO:0000313" key="2">
    <source>
        <dbReference type="EMBL" id="KKL12221.1"/>
    </source>
</evidence>
<dbReference type="AlphaFoldDB" id="A0A0F9D384"/>
<dbReference type="EMBL" id="LAZR01041348">
    <property type="protein sequence ID" value="KKL12221.1"/>
    <property type="molecule type" value="Genomic_DNA"/>
</dbReference>
<organism evidence="2">
    <name type="scientific">marine sediment metagenome</name>
    <dbReference type="NCBI Taxonomy" id="412755"/>
    <lineage>
        <taxon>unclassified sequences</taxon>
        <taxon>metagenomes</taxon>
        <taxon>ecological metagenomes</taxon>
    </lineage>
</organism>
<evidence type="ECO:0000256" key="1">
    <source>
        <dbReference type="SAM" id="MobiDB-lite"/>
    </source>
</evidence>
<accession>A0A0F9D384</accession>